<protein>
    <submittedName>
        <fullName evidence="1">Uncharacterized protein</fullName>
    </submittedName>
</protein>
<evidence type="ECO:0000313" key="1">
    <source>
        <dbReference type="EMBL" id="VEL09194.1"/>
    </source>
</evidence>
<dbReference type="EMBL" id="CAAALY010005718">
    <property type="protein sequence ID" value="VEL09194.1"/>
    <property type="molecule type" value="Genomic_DNA"/>
</dbReference>
<keyword evidence="2" id="KW-1185">Reference proteome</keyword>
<evidence type="ECO:0000313" key="2">
    <source>
        <dbReference type="Proteomes" id="UP000784294"/>
    </source>
</evidence>
<sequence>MKAKRQRQRQRASSSDEIGMRFHAKCEAQRLVGIRLIRLNMRRHDEAACSRASMSHCHVKPRRLTSAHVGKLSQSDLSSYPVRPVLIGQSKNSSLRQVVRPI</sequence>
<accession>A0A448WDK5</accession>
<name>A0A448WDK5_9PLAT</name>
<dbReference type="AlphaFoldDB" id="A0A448WDK5"/>
<comment type="caution">
    <text evidence="1">The sequence shown here is derived from an EMBL/GenBank/DDBJ whole genome shotgun (WGS) entry which is preliminary data.</text>
</comment>
<gene>
    <name evidence="1" type="ORF">PXEA_LOCUS2634</name>
</gene>
<organism evidence="1 2">
    <name type="scientific">Protopolystoma xenopodis</name>
    <dbReference type="NCBI Taxonomy" id="117903"/>
    <lineage>
        <taxon>Eukaryota</taxon>
        <taxon>Metazoa</taxon>
        <taxon>Spiralia</taxon>
        <taxon>Lophotrochozoa</taxon>
        <taxon>Platyhelminthes</taxon>
        <taxon>Monogenea</taxon>
        <taxon>Polyopisthocotylea</taxon>
        <taxon>Polystomatidea</taxon>
        <taxon>Polystomatidae</taxon>
        <taxon>Protopolystoma</taxon>
    </lineage>
</organism>
<reference evidence="1" key="1">
    <citation type="submission" date="2018-11" db="EMBL/GenBank/DDBJ databases">
        <authorList>
            <consortium name="Pathogen Informatics"/>
        </authorList>
    </citation>
    <scope>NUCLEOTIDE SEQUENCE</scope>
</reference>
<proteinExistence type="predicted"/>
<dbReference type="Proteomes" id="UP000784294">
    <property type="component" value="Unassembled WGS sequence"/>
</dbReference>